<comment type="caution">
    <text evidence="3">The sequence shown here is derived from an EMBL/GenBank/DDBJ whole genome shotgun (WGS) entry which is preliminary data.</text>
</comment>
<dbReference type="InterPro" id="IPR005162">
    <property type="entry name" value="Retrotrans_gag_dom"/>
</dbReference>
<dbReference type="OrthoDB" id="999762at2759"/>
<dbReference type="PANTHER" id="PTHR33223">
    <property type="entry name" value="CCHC-TYPE DOMAIN-CONTAINING PROTEIN"/>
    <property type="match status" value="1"/>
</dbReference>
<dbReference type="EMBL" id="AWWV01006898">
    <property type="protein sequence ID" value="OMO99282.1"/>
    <property type="molecule type" value="Genomic_DNA"/>
</dbReference>
<dbReference type="PANTHER" id="PTHR33223:SF3">
    <property type="match status" value="1"/>
</dbReference>
<sequence length="323" mass="36661">MQTRSRSSGNLVYEPDIDKLEKQLKQKRNSERDSEEGEPSVTNSQERIPTNSPKSVISSSTSCASALRNLFDMGDQQPIQRVPTLRELAALDLALQPLCITYTDVEAPFEFKSGFIHLLPKFHGLPGEDPHRYLNEFHMACSLMRPQGVTDEQVKLRAFPFTLVDRAKDWLYCLPAGSVTTWLDMKRHFLEKYFPAHKVSNIRKEISGIRQNSDESLYEYRERFSRLVASCPHHGIESHMLVQYFYEGLNDLERHVIDAASGGSLMNKTTDDANTLIESMAASAQKTGIRDPRVRKVAEVAQSSSRISSIEQILDSTNQHCRN</sequence>
<dbReference type="Gramene" id="OMO99282">
    <property type="protein sequence ID" value="OMO99282"/>
    <property type="gene ID" value="CCACVL1_03872"/>
</dbReference>
<evidence type="ECO:0000313" key="3">
    <source>
        <dbReference type="EMBL" id="OMO99282.1"/>
    </source>
</evidence>
<evidence type="ECO:0000313" key="4">
    <source>
        <dbReference type="Proteomes" id="UP000188268"/>
    </source>
</evidence>
<dbReference type="OMA" id="HRYLNEF"/>
<accession>A0A1R3JWP7</accession>
<reference evidence="3 4" key="1">
    <citation type="submission" date="2013-09" db="EMBL/GenBank/DDBJ databases">
        <title>Corchorus capsularis genome sequencing.</title>
        <authorList>
            <person name="Alam M."/>
            <person name="Haque M.S."/>
            <person name="Islam M.S."/>
            <person name="Emdad E.M."/>
            <person name="Islam M.M."/>
            <person name="Ahmed B."/>
            <person name="Halim A."/>
            <person name="Hossen Q.M.M."/>
            <person name="Hossain M.Z."/>
            <person name="Ahmed R."/>
            <person name="Khan M.M."/>
            <person name="Islam R."/>
            <person name="Rashid M.M."/>
            <person name="Khan S.A."/>
            <person name="Rahman M.S."/>
            <person name="Alam M."/>
        </authorList>
    </citation>
    <scope>NUCLEOTIDE SEQUENCE [LARGE SCALE GENOMIC DNA]</scope>
    <source>
        <strain evidence="4">cv. CVL-1</strain>
        <tissue evidence="3">Whole seedling</tissue>
    </source>
</reference>
<dbReference type="Pfam" id="PF03732">
    <property type="entry name" value="Retrotrans_gag"/>
    <property type="match status" value="1"/>
</dbReference>
<feature type="compositionally biased region" description="Polar residues" evidence="1">
    <location>
        <begin position="1"/>
        <end position="10"/>
    </location>
</feature>
<protein>
    <submittedName>
        <fullName evidence="3">Retrotransposon gag protein</fullName>
    </submittedName>
</protein>
<name>A0A1R3JWP7_COCAP</name>
<organism evidence="3 4">
    <name type="scientific">Corchorus capsularis</name>
    <name type="common">Jute</name>
    <dbReference type="NCBI Taxonomy" id="210143"/>
    <lineage>
        <taxon>Eukaryota</taxon>
        <taxon>Viridiplantae</taxon>
        <taxon>Streptophyta</taxon>
        <taxon>Embryophyta</taxon>
        <taxon>Tracheophyta</taxon>
        <taxon>Spermatophyta</taxon>
        <taxon>Magnoliopsida</taxon>
        <taxon>eudicotyledons</taxon>
        <taxon>Gunneridae</taxon>
        <taxon>Pentapetalae</taxon>
        <taxon>rosids</taxon>
        <taxon>malvids</taxon>
        <taxon>Malvales</taxon>
        <taxon>Malvaceae</taxon>
        <taxon>Grewioideae</taxon>
        <taxon>Apeibeae</taxon>
        <taxon>Corchorus</taxon>
    </lineage>
</organism>
<dbReference type="AlphaFoldDB" id="A0A1R3JWP7"/>
<dbReference type="Proteomes" id="UP000188268">
    <property type="component" value="Unassembled WGS sequence"/>
</dbReference>
<feature type="compositionally biased region" description="Basic and acidic residues" evidence="1">
    <location>
        <begin position="16"/>
        <end position="32"/>
    </location>
</feature>
<feature type="region of interest" description="Disordered" evidence="1">
    <location>
        <begin position="1"/>
        <end position="59"/>
    </location>
</feature>
<keyword evidence="4" id="KW-1185">Reference proteome</keyword>
<evidence type="ECO:0000256" key="1">
    <source>
        <dbReference type="SAM" id="MobiDB-lite"/>
    </source>
</evidence>
<proteinExistence type="predicted"/>
<gene>
    <name evidence="3" type="ORF">CCACVL1_03872</name>
</gene>
<feature type="compositionally biased region" description="Polar residues" evidence="1">
    <location>
        <begin position="40"/>
        <end position="54"/>
    </location>
</feature>
<feature type="domain" description="Retrotransposon gag" evidence="2">
    <location>
        <begin position="158"/>
        <end position="251"/>
    </location>
</feature>
<evidence type="ECO:0000259" key="2">
    <source>
        <dbReference type="Pfam" id="PF03732"/>
    </source>
</evidence>